<protein>
    <submittedName>
        <fullName evidence="2">Uncharacterized protein</fullName>
    </submittedName>
</protein>
<proteinExistence type="predicted"/>
<gene>
    <name evidence="2" type="primary">LOC101777648</name>
</gene>
<keyword evidence="3" id="KW-1185">Reference proteome</keyword>
<feature type="compositionally biased region" description="Basic and acidic residues" evidence="1">
    <location>
        <begin position="143"/>
        <end position="161"/>
    </location>
</feature>
<dbReference type="HOGENOM" id="CLU_1491499_0_0_1"/>
<dbReference type="Gramene" id="KQL26082">
    <property type="protein sequence ID" value="KQL26082"/>
    <property type="gene ID" value="SETIT_031232mg"/>
</dbReference>
<dbReference type="Proteomes" id="UP000004995">
    <property type="component" value="Unassembled WGS sequence"/>
</dbReference>
<evidence type="ECO:0000256" key="1">
    <source>
        <dbReference type="SAM" id="MobiDB-lite"/>
    </source>
</evidence>
<dbReference type="InParanoid" id="K3ZXA0"/>
<feature type="region of interest" description="Disordered" evidence="1">
    <location>
        <begin position="14"/>
        <end position="50"/>
    </location>
</feature>
<feature type="region of interest" description="Disordered" evidence="1">
    <location>
        <begin position="125"/>
        <end position="181"/>
    </location>
</feature>
<organism evidence="2 3">
    <name type="scientific">Setaria italica</name>
    <name type="common">Foxtail millet</name>
    <name type="synonym">Panicum italicum</name>
    <dbReference type="NCBI Taxonomy" id="4555"/>
    <lineage>
        <taxon>Eukaryota</taxon>
        <taxon>Viridiplantae</taxon>
        <taxon>Streptophyta</taxon>
        <taxon>Embryophyta</taxon>
        <taxon>Tracheophyta</taxon>
        <taxon>Spermatophyta</taxon>
        <taxon>Magnoliopsida</taxon>
        <taxon>Liliopsida</taxon>
        <taxon>Poales</taxon>
        <taxon>Poaceae</taxon>
        <taxon>PACMAD clade</taxon>
        <taxon>Panicoideae</taxon>
        <taxon>Panicodae</taxon>
        <taxon>Paniceae</taxon>
        <taxon>Cenchrinae</taxon>
        <taxon>Setaria</taxon>
    </lineage>
</organism>
<reference evidence="2" key="2">
    <citation type="submission" date="2018-08" db="UniProtKB">
        <authorList>
            <consortium name="EnsemblPlants"/>
        </authorList>
    </citation>
    <scope>IDENTIFICATION</scope>
    <source>
        <strain evidence="2">Yugu1</strain>
    </source>
</reference>
<dbReference type="EnsemblPlants" id="KQL26082">
    <property type="protein sequence ID" value="KQL26082"/>
    <property type="gene ID" value="SETIT_031232mg"/>
</dbReference>
<feature type="compositionally biased region" description="Basic residues" evidence="1">
    <location>
        <begin position="169"/>
        <end position="181"/>
    </location>
</feature>
<dbReference type="eggNOG" id="ENOG502R5DN">
    <property type="taxonomic scope" value="Eukaryota"/>
</dbReference>
<evidence type="ECO:0000313" key="3">
    <source>
        <dbReference type="Proteomes" id="UP000004995"/>
    </source>
</evidence>
<name>K3ZXA0_SETIT</name>
<dbReference type="EMBL" id="AGNK02001277">
    <property type="status" value="NOT_ANNOTATED_CDS"/>
    <property type="molecule type" value="Genomic_DNA"/>
</dbReference>
<evidence type="ECO:0000313" key="2">
    <source>
        <dbReference type="EnsemblPlants" id="KQL26082"/>
    </source>
</evidence>
<dbReference type="AlphaFoldDB" id="K3ZXA0"/>
<reference evidence="3" key="1">
    <citation type="journal article" date="2012" name="Nat. Biotechnol.">
        <title>Reference genome sequence of the model plant Setaria.</title>
        <authorList>
            <person name="Bennetzen J.L."/>
            <person name="Schmutz J."/>
            <person name="Wang H."/>
            <person name="Percifield R."/>
            <person name="Hawkins J."/>
            <person name="Pontaroli A.C."/>
            <person name="Estep M."/>
            <person name="Feng L."/>
            <person name="Vaughn J.N."/>
            <person name="Grimwood J."/>
            <person name="Jenkins J."/>
            <person name="Barry K."/>
            <person name="Lindquist E."/>
            <person name="Hellsten U."/>
            <person name="Deshpande S."/>
            <person name="Wang X."/>
            <person name="Wu X."/>
            <person name="Mitros T."/>
            <person name="Triplett J."/>
            <person name="Yang X."/>
            <person name="Ye C.Y."/>
            <person name="Mauro-Herrera M."/>
            <person name="Wang L."/>
            <person name="Li P."/>
            <person name="Sharma M."/>
            <person name="Sharma R."/>
            <person name="Ronald P.C."/>
            <person name="Panaud O."/>
            <person name="Kellogg E.A."/>
            <person name="Brutnell T.P."/>
            <person name="Doust A.N."/>
            <person name="Tuskan G.A."/>
            <person name="Rokhsar D."/>
            <person name="Devos K.M."/>
        </authorList>
    </citation>
    <scope>NUCLEOTIDE SEQUENCE [LARGE SCALE GENOMIC DNA]</scope>
    <source>
        <strain evidence="3">cv. Yugu1</strain>
    </source>
</reference>
<accession>K3ZXA0</accession>
<sequence length="181" mass="19927">MMLGVPHLHLELHRGGEQQPHPDGPSRELAGEPTPRRRVRRVGPRRGELPEHGGVALGRLVEWLHDGALGHEHVAVVHRCHDLLVVDADLLVGVVLADGEAHRQVGQAGLAVGIRDGEVGEVEPGAVRPEAQPQHEEDDAGDEDQRQHHRAQEVDAPDHRALPVVQRQPVRRHRRRVGGAR</sequence>